<evidence type="ECO:0000256" key="8">
    <source>
        <dbReference type="ARBA" id="ARBA00022741"/>
    </source>
</evidence>
<dbReference type="PANTHER" id="PTHR39321:SF3">
    <property type="entry name" value="PHOSPHOPANTETHEINE ADENYLYLTRANSFERASE"/>
    <property type="match status" value="1"/>
</dbReference>
<dbReference type="InterPro" id="IPR043519">
    <property type="entry name" value="NT_sf"/>
</dbReference>
<evidence type="ECO:0000256" key="13">
    <source>
        <dbReference type="HAMAP-Rule" id="MF_01477"/>
    </source>
</evidence>
<dbReference type="STRING" id="360107.CHAB381_0776"/>
<dbReference type="GO" id="GO:0017148">
    <property type="term" value="P:negative regulation of translation"/>
    <property type="evidence" value="ECO:0007669"/>
    <property type="project" value="UniProtKB-UniRule"/>
</dbReference>
<comment type="pathway">
    <text evidence="2 12">Cofactor biosynthesis; NAD(+) biosynthesis; deamido-NAD(+) from nicotinate D-ribonucleotide: step 1/1.</text>
</comment>
<dbReference type="SUPFAM" id="SSF52374">
    <property type="entry name" value="Nucleotidylyl transferase"/>
    <property type="match status" value="1"/>
</dbReference>
<dbReference type="Gene3D" id="3.40.50.620">
    <property type="entry name" value="HUPs"/>
    <property type="match status" value="1"/>
</dbReference>
<dbReference type="InterPro" id="IPR004821">
    <property type="entry name" value="Cyt_trans-like"/>
</dbReference>
<evidence type="ECO:0000256" key="1">
    <source>
        <dbReference type="ARBA" id="ARBA00002324"/>
    </source>
</evidence>
<comment type="function">
    <text evidence="1 12">Catalyzes the reversible adenylation of nicotinate mononucleotide (NaMN) to nicotinic acid adenine dinucleotide (NaAD).</text>
</comment>
<dbReference type="PANTHER" id="PTHR39321">
    <property type="entry name" value="NICOTINATE-NUCLEOTIDE ADENYLYLTRANSFERASE-RELATED"/>
    <property type="match status" value="1"/>
</dbReference>
<keyword evidence="13" id="KW-0963">Cytoplasm</keyword>
<dbReference type="HAMAP" id="MF_00244">
    <property type="entry name" value="NaMN_adenylyltr"/>
    <property type="match status" value="1"/>
</dbReference>
<dbReference type="EC" id="2.7.7.18" evidence="12"/>
<dbReference type="InterPro" id="IPR005248">
    <property type="entry name" value="NadD/NMNAT"/>
</dbReference>
<evidence type="ECO:0000256" key="5">
    <source>
        <dbReference type="ARBA" id="ARBA00022642"/>
    </source>
</evidence>
<dbReference type="Gene3D" id="3.30.460.10">
    <property type="entry name" value="Beta Polymerase, domain 2"/>
    <property type="match status" value="1"/>
</dbReference>
<dbReference type="InterPro" id="IPR014729">
    <property type="entry name" value="Rossmann-like_a/b/a_fold"/>
</dbReference>
<comment type="subcellular location">
    <subcellularLocation>
        <location evidence="13">Cytoplasm</location>
    </subcellularLocation>
</comment>
<dbReference type="Pfam" id="PF02410">
    <property type="entry name" value="RsfS"/>
    <property type="match status" value="1"/>
</dbReference>
<dbReference type="Pfam" id="PF01467">
    <property type="entry name" value="CTP_transf_like"/>
    <property type="match status" value="1"/>
</dbReference>
<evidence type="ECO:0000256" key="7">
    <source>
        <dbReference type="ARBA" id="ARBA00022695"/>
    </source>
</evidence>
<gene>
    <name evidence="13" type="primary">rsfS</name>
    <name evidence="12" type="synonym">nadD</name>
    <name evidence="15" type="ordered locus">CHAB381_0776</name>
</gene>
<feature type="domain" description="Cytidyltransferase-like" evidence="14">
    <location>
        <begin position="10"/>
        <end position="162"/>
    </location>
</feature>
<comment type="catalytic activity">
    <reaction evidence="11 12">
        <text>nicotinate beta-D-ribonucleotide + ATP + H(+) = deamido-NAD(+) + diphosphate</text>
        <dbReference type="Rhea" id="RHEA:22860"/>
        <dbReference type="ChEBI" id="CHEBI:15378"/>
        <dbReference type="ChEBI" id="CHEBI:30616"/>
        <dbReference type="ChEBI" id="CHEBI:33019"/>
        <dbReference type="ChEBI" id="CHEBI:57502"/>
        <dbReference type="ChEBI" id="CHEBI:58437"/>
        <dbReference type="EC" id="2.7.7.18"/>
    </reaction>
</comment>
<dbReference type="GO" id="GO:0090071">
    <property type="term" value="P:negative regulation of ribosome biogenesis"/>
    <property type="evidence" value="ECO:0007669"/>
    <property type="project" value="UniProtKB-UniRule"/>
</dbReference>
<keyword evidence="13" id="KW-0678">Repressor</keyword>
<dbReference type="AlphaFoldDB" id="A7I1F9"/>
<evidence type="ECO:0000259" key="14">
    <source>
        <dbReference type="Pfam" id="PF01467"/>
    </source>
</evidence>
<dbReference type="GO" id="GO:0004515">
    <property type="term" value="F:nicotinate-nucleotide adenylyltransferase activity"/>
    <property type="evidence" value="ECO:0007669"/>
    <property type="project" value="UniProtKB-UniRule"/>
</dbReference>
<dbReference type="GO" id="GO:0009435">
    <property type="term" value="P:NAD+ biosynthetic process"/>
    <property type="evidence" value="ECO:0007669"/>
    <property type="project" value="UniProtKB-UniRule"/>
</dbReference>
<dbReference type="NCBIfam" id="TIGR00482">
    <property type="entry name" value="nicotinate (nicotinamide) nucleotide adenylyltransferase"/>
    <property type="match status" value="1"/>
</dbReference>
<dbReference type="InterPro" id="IPR004394">
    <property type="entry name" value="Iojap/RsfS/C7orf30"/>
</dbReference>
<keyword evidence="5 12" id="KW-0662">Pyridine nucleotide biosynthesis</keyword>
<evidence type="ECO:0000256" key="6">
    <source>
        <dbReference type="ARBA" id="ARBA00022679"/>
    </source>
</evidence>
<protein>
    <recommendedName>
        <fullName evidence="12 13">Multifunctional fusion protein</fullName>
    </recommendedName>
    <domain>
        <recommendedName>
            <fullName evidence="12">Probable nicotinate-nucleotide adenylyltransferase</fullName>
            <ecNumber evidence="12">2.7.7.18</ecNumber>
        </recommendedName>
        <alternativeName>
            <fullName evidence="12">Deamido-NAD(+) diphosphorylase</fullName>
        </alternativeName>
        <alternativeName>
            <fullName evidence="12">Deamido-NAD(+) pyrophosphorylase</fullName>
        </alternativeName>
        <alternativeName>
            <fullName evidence="12">Nicotinate mononucleotide adenylyltransferase</fullName>
            <shortName evidence="12">NaMN adenylyltransferase</shortName>
        </alternativeName>
    </domain>
    <domain>
        <recommendedName>
            <fullName evidence="13">Ribosomal silencing factor RsfS</fullName>
        </recommendedName>
    </domain>
</protein>
<dbReference type="OrthoDB" id="5295945at2"/>
<dbReference type="eggNOG" id="COG1057">
    <property type="taxonomic scope" value="Bacteria"/>
</dbReference>
<comment type="subunit">
    <text evidence="13">Interacts with ribosomal protein uL14 (rplN).</text>
</comment>
<sequence>MKKEISKIALFGGSFDPPHSAHDKIVHEILRNLNIDLLIIMPTFINPFKKDFSAPPVLRLKWCKILWQDLPKTEICDFEVLHGRPIATIESVKFLKSKFPKIKKFYLIIGADNLKDLKKWQNYEELQNLTEFIVATRNDKKVSKHLQKININDNISSSLIRAGKFENIPEKIKSEVIKFYKGKIMVERAERIAKILEDKKAENVEIIDMSNRDYIAKFVVIATTLAAKHGETLIEELKTELKPFNEKFLGIESSDEWSVIDFGDIIVHLMSETYRQKYNIEEFLEKLKKEQTSKL</sequence>
<proteinExistence type="inferred from homology"/>
<evidence type="ECO:0000256" key="9">
    <source>
        <dbReference type="ARBA" id="ARBA00022840"/>
    </source>
</evidence>
<dbReference type="EMBL" id="CP000776">
    <property type="protein sequence ID" value="ABS52204.1"/>
    <property type="molecule type" value="Genomic_DNA"/>
</dbReference>
<dbReference type="NCBIfam" id="TIGR00090">
    <property type="entry name" value="rsfS_iojap_ybeB"/>
    <property type="match status" value="1"/>
</dbReference>
<dbReference type="GO" id="GO:0042256">
    <property type="term" value="P:cytosolic ribosome assembly"/>
    <property type="evidence" value="ECO:0007669"/>
    <property type="project" value="UniProtKB-UniRule"/>
</dbReference>
<comment type="similarity">
    <text evidence="3 12">Belongs to the NadD family.</text>
</comment>
<evidence type="ECO:0000256" key="11">
    <source>
        <dbReference type="ARBA" id="ARBA00048721"/>
    </source>
</evidence>
<dbReference type="SUPFAM" id="SSF81301">
    <property type="entry name" value="Nucleotidyltransferase"/>
    <property type="match status" value="1"/>
</dbReference>
<keyword evidence="16" id="KW-1185">Reference proteome</keyword>
<dbReference type="CDD" id="cd02165">
    <property type="entry name" value="NMNAT"/>
    <property type="match status" value="1"/>
</dbReference>
<dbReference type="eggNOG" id="COG0799">
    <property type="taxonomic scope" value="Bacteria"/>
</dbReference>
<keyword evidence="7 12" id="KW-0548">Nucleotidyltransferase</keyword>
<evidence type="ECO:0000256" key="4">
    <source>
        <dbReference type="ARBA" id="ARBA00010574"/>
    </source>
</evidence>
<dbReference type="RefSeq" id="WP_012108639.1">
    <property type="nucleotide sequence ID" value="NC_009714.1"/>
</dbReference>
<dbReference type="HAMAP" id="MF_01477">
    <property type="entry name" value="Iojap_RsfS"/>
    <property type="match status" value="1"/>
</dbReference>
<dbReference type="HOGENOM" id="CLU_069765_0_0_7"/>
<keyword evidence="8 12" id="KW-0547">Nucleotide-binding</keyword>
<evidence type="ECO:0000313" key="15">
    <source>
        <dbReference type="EMBL" id="ABS52204.1"/>
    </source>
</evidence>
<accession>A7I1F9</accession>
<keyword evidence="6 12" id="KW-0808">Transferase</keyword>
<organism evidence="15 16">
    <name type="scientific">Campylobacter hominis (strain ATCC BAA-381 / DSM 21671 / CCUG 45161 / LMG 19568 / NCTC 13146 / CH001A)</name>
    <dbReference type="NCBI Taxonomy" id="360107"/>
    <lineage>
        <taxon>Bacteria</taxon>
        <taxon>Pseudomonadati</taxon>
        <taxon>Campylobacterota</taxon>
        <taxon>Epsilonproteobacteria</taxon>
        <taxon>Campylobacterales</taxon>
        <taxon>Campylobacteraceae</taxon>
        <taxon>Campylobacter</taxon>
    </lineage>
</organism>
<dbReference type="Proteomes" id="UP000002407">
    <property type="component" value="Chromosome"/>
</dbReference>
<dbReference type="KEGG" id="cha:CHAB381_0776"/>
<dbReference type="GO" id="GO:0005737">
    <property type="term" value="C:cytoplasm"/>
    <property type="evidence" value="ECO:0007669"/>
    <property type="project" value="UniProtKB-SubCell"/>
</dbReference>
<keyword evidence="10 12" id="KW-0520">NAD</keyword>
<keyword evidence="9 12" id="KW-0067">ATP-binding</keyword>
<keyword evidence="13" id="KW-0810">Translation regulation</keyword>
<evidence type="ECO:0000313" key="16">
    <source>
        <dbReference type="Proteomes" id="UP000002407"/>
    </source>
</evidence>
<dbReference type="UniPathway" id="UPA00253">
    <property type="reaction ID" value="UER00332"/>
</dbReference>
<evidence type="ECO:0000256" key="2">
    <source>
        <dbReference type="ARBA" id="ARBA00005019"/>
    </source>
</evidence>
<reference evidence="16" key="1">
    <citation type="submission" date="2007-07" db="EMBL/GenBank/DDBJ databases">
        <title>Complete genome sequence of Campylobacter hominis ATCC BAA-381, a commensal isolated from the human gastrointestinal tract.</title>
        <authorList>
            <person name="Fouts D.E."/>
            <person name="Mongodin E.F."/>
            <person name="Puiu D."/>
            <person name="Sebastian Y."/>
            <person name="Miller W.G."/>
            <person name="Mandrell R.E."/>
            <person name="Nelson K.E."/>
        </authorList>
    </citation>
    <scope>NUCLEOTIDE SEQUENCE [LARGE SCALE GENOMIC DNA]</scope>
    <source>
        <strain evidence="16">ATCC BAA-381 / LMG 19568 / NCTC 13146 / CH001A</strain>
    </source>
</reference>
<evidence type="ECO:0000256" key="10">
    <source>
        <dbReference type="ARBA" id="ARBA00023027"/>
    </source>
</evidence>
<evidence type="ECO:0000256" key="3">
    <source>
        <dbReference type="ARBA" id="ARBA00009014"/>
    </source>
</evidence>
<comment type="function">
    <text evidence="13">Functions as a ribosomal silencing factor. Interacts with ribosomal protein uL14 (rplN), blocking formation of intersubunit bridge B8. Prevents association of the 30S and 50S ribosomal subunits and the formation of functional ribosomes, thus repressing translation.</text>
</comment>
<comment type="similarity">
    <text evidence="4 13">Belongs to the Iojap/RsfS family.</text>
</comment>
<name>A7I1F9_CAMHC</name>
<evidence type="ECO:0000256" key="12">
    <source>
        <dbReference type="HAMAP-Rule" id="MF_00244"/>
    </source>
</evidence>
<dbReference type="GO" id="GO:0005524">
    <property type="term" value="F:ATP binding"/>
    <property type="evidence" value="ECO:0007669"/>
    <property type="project" value="UniProtKB-KW"/>
</dbReference>